<evidence type="ECO:0000256" key="4">
    <source>
        <dbReference type="ARBA" id="ARBA00022679"/>
    </source>
</evidence>
<name>A0ABD5PVT1_9EURY</name>
<evidence type="ECO:0000256" key="1">
    <source>
        <dbReference type="ARBA" id="ARBA00000085"/>
    </source>
</evidence>
<dbReference type="AlphaFoldDB" id="A0ABD5PVT1"/>
<dbReference type="GO" id="GO:0004673">
    <property type="term" value="F:protein histidine kinase activity"/>
    <property type="evidence" value="ECO:0007669"/>
    <property type="project" value="UniProtKB-EC"/>
</dbReference>
<keyword evidence="8" id="KW-0067">ATP-binding</keyword>
<keyword evidence="6" id="KW-0812">Transmembrane</keyword>
<dbReference type="InterPro" id="IPR036097">
    <property type="entry name" value="HisK_dim/P_sf"/>
</dbReference>
<comment type="catalytic activity">
    <reaction evidence="1">
        <text>ATP + protein L-histidine = ADP + protein N-phospho-L-histidine.</text>
        <dbReference type="EC" id="2.7.13.3"/>
    </reaction>
</comment>
<sequence length="395" mass="43588">MDSGDRFAPVTGGRRLILALGAMYLVLAVGWAVAPTSPEMSLSNSLIVTGFIGGSGLVLFVGGYRLPRTDVHPKFYPVIARWCLLGIGAILAILGLYNFQPGPGLSNPVRSVLILTGFSAVAGYGVGWYASQAKTNAYRAERQNRLLERTQRQLEESNERLEGFAYAASHDLQEPLRMVSSYVRLIERRYGDDLDDDGEEFIEYAIDGTERMREMIDGLLEYSRVDTRGEPLEPVDLDAVLADVRQDLELRIEETDATIETDELPRVQGDETQLRQLFQNLLSNAIEYSGEGPPRIDVSAEREATEWVVSVRDRGIGIDPADQDRVFEVFQRLHTQEEHSGTGIGLAICKRIVERHGGEIWIDSEPGAGTTFAFTLPEATAGTDDRSTATDSVST</sequence>
<dbReference type="InterPro" id="IPR003661">
    <property type="entry name" value="HisK_dim/P_dom"/>
</dbReference>
<dbReference type="Pfam" id="PF02518">
    <property type="entry name" value="HATPase_c"/>
    <property type="match status" value="1"/>
</dbReference>
<dbReference type="RefSeq" id="WP_250141297.1">
    <property type="nucleotide sequence ID" value="NZ_JALIQP010000003.1"/>
</dbReference>
<feature type="transmembrane region" description="Helical" evidence="6">
    <location>
        <begin position="78"/>
        <end position="99"/>
    </location>
</feature>
<evidence type="ECO:0000256" key="3">
    <source>
        <dbReference type="ARBA" id="ARBA00022553"/>
    </source>
</evidence>
<evidence type="ECO:0000256" key="5">
    <source>
        <dbReference type="ARBA" id="ARBA00022777"/>
    </source>
</evidence>
<organism evidence="8 9">
    <name type="scientific">Halosolutus amylolyticus</name>
    <dbReference type="NCBI Taxonomy" id="2932267"/>
    <lineage>
        <taxon>Archaea</taxon>
        <taxon>Methanobacteriati</taxon>
        <taxon>Methanobacteriota</taxon>
        <taxon>Stenosarchaea group</taxon>
        <taxon>Halobacteria</taxon>
        <taxon>Halobacteriales</taxon>
        <taxon>Natrialbaceae</taxon>
        <taxon>Halosolutus</taxon>
    </lineage>
</organism>
<dbReference type="GO" id="GO:0005524">
    <property type="term" value="F:ATP binding"/>
    <property type="evidence" value="ECO:0007669"/>
    <property type="project" value="UniProtKB-KW"/>
</dbReference>
<evidence type="ECO:0000256" key="2">
    <source>
        <dbReference type="ARBA" id="ARBA00012438"/>
    </source>
</evidence>
<dbReference type="CDD" id="cd00082">
    <property type="entry name" value="HisKA"/>
    <property type="match status" value="1"/>
</dbReference>
<dbReference type="PROSITE" id="PS50109">
    <property type="entry name" value="HIS_KIN"/>
    <property type="match status" value="1"/>
</dbReference>
<keyword evidence="5" id="KW-0418">Kinase</keyword>
<keyword evidence="4" id="KW-0808">Transferase</keyword>
<dbReference type="EMBL" id="JBHSFA010000011">
    <property type="protein sequence ID" value="MFC4544567.1"/>
    <property type="molecule type" value="Genomic_DNA"/>
</dbReference>
<dbReference type="Gene3D" id="3.30.565.10">
    <property type="entry name" value="Histidine kinase-like ATPase, C-terminal domain"/>
    <property type="match status" value="1"/>
</dbReference>
<accession>A0ABD5PVT1</accession>
<proteinExistence type="predicted"/>
<evidence type="ECO:0000313" key="9">
    <source>
        <dbReference type="Proteomes" id="UP001595898"/>
    </source>
</evidence>
<dbReference type="InterPro" id="IPR005467">
    <property type="entry name" value="His_kinase_dom"/>
</dbReference>
<feature type="transmembrane region" description="Helical" evidence="6">
    <location>
        <begin position="16"/>
        <end position="34"/>
    </location>
</feature>
<dbReference type="Pfam" id="PF00512">
    <property type="entry name" value="HisKA"/>
    <property type="match status" value="1"/>
</dbReference>
<dbReference type="Pfam" id="PF16926">
    <property type="entry name" value="HisKA_4TM"/>
    <property type="match status" value="1"/>
</dbReference>
<dbReference type="InterPro" id="IPR052162">
    <property type="entry name" value="Sensor_kinase/Photoreceptor"/>
</dbReference>
<evidence type="ECO:0000256" key="6">
    <source>
        <dbReference type="SAM" id="Phobius"/>
    </source>
</evidence>
<feature type="transmembrane region" description="Helical" evidence="6">
    <location>
        <begin position="46"/>
        <end position="66"/>
    </location>
</feature>
<protein>
    <recommendedName>
        <fullName evidence="2">histidine kinase</fullName>
        <ecNumber evidence="2">2.7.13.3</ecNumber>
    </recommendedName>
</protein>
<feature type="domain" description="Histidine kinase" evidence="7">
    <location>
        <begin position="167"/>
        <end position="380"/>
    </location>
</feature>
<dbReference type="PANTHER" id="PTHR43304">
    <property type="entry name" value="PHYTOCHROME-LIKE PROTEIN CPH1"/>
    <property type="match status" value="1"/>
</dbReference>
<keyword evidence="6" id="KW-1133">Transmembrane helix</keyword>
<gene>
    <name evidence="8" type="ORF">ACFO5R_21780</name>
</gene>
<keyword evidence="3" id="KW-0597">Phosphoprotein</keyword>
<dbReference type="FunFam" id="3.30.565.10:FF:000006">
    <property type="entry name" value="Sensor histidine kinase WalK"/>
    <property type="match status" value="1"/>
</dbReference>
<dbReference type="SUPFAM" id="SSF55874">
    <property type="entry name" value="ATPase domain of HSP90 chaperone/DNA topoisomerase II/histidine kinase"/>
    <property type="match status" value="1"/>
</dbReference>
<dbReference type="InterPro" id="IPR036890">
    <property type="entry name" value="HATPase_C_sf"/>
</dbReference>
<dbReference type="SUPFAM" id="SSF47384">
    <property type="entry name" value="Homodimeric domain of signal transducing histidine kinase"/>
    <property type="match status" value="1"/>
</dbReference>
<dbReference type="PRINTS" id="PR00344">
    <property type="entry name" value="BCTRLSENSOR"/>
</dbReference>
<dbReference type="InterPro" id="IPR003594">
    <property type="entry name" value="HATPase_dom"/>
</dbReference>
<keyword evidence="9" id="KW-1185">Reference proteome</keyword>
<dbReference type="PANTHER" id="PTHR43304:SF1">
    <property type="entry name" value="PAC DOMAIN-CONTAINING PROTEIN"/>
    <property type="match status" value="1"/>
</dbReference>
<dbReference type="SMART" id="SM00388">
    <property type="entry name" value="HisKA"/>
    <property type="match status" value="1"/>
</dbReference>
<reference evidence="8 9" key="1">
    <citation type="journal article" date="2019" name="Int. J. Syst. Evol. Microbiol.">
        <title>The Global Catalogue of Microorganisms (GCM) 10K type strain sequencing project: providing services to taxonomists for standard genome sequencing and annotation.</title>
        <authorList>
            <consortium name="The Broad Institute Genomics Platform"/>
            <consortium name="The Broad Institute Genome Sequencing Center for Infectious Disease"/>
            <person name="Wu L."/>
            <person name="Ma J."/>
        </authorList>
    </citation>
    <scope>NUCLEOTIDE SEQUENCE [LARGE SCALE GENOMIC DNA]</scope>
    <source>
        <strain evidence="8 9">WLHS5</strain>
    </source>
</reference>
<dbReference type="InterPro" id="IPR004358">
    <property type="entry name" value="Sig_transdc_His_kin-like_C"/>
</dbReference>
<feature type="transmembrane region" description="Helical" evidence="6">
    <location>
        <begin position="111"/>
        <end position="130"/>
    </location>
</feature>
<keyword evidence="6" id="KW-0472">Membrane</keyword>
<evidence type="ECO:0000313" key="8">
    <source>
        <dbReference type="EMBL" id="MFC4544567.1"/>
    </source>
</evidence>
<comment type="caution">
    <text evidence="8">The sequence shown here is derived from an EMBL/GenBank/DDBJ whole genome shotgun (WGS) entry which is preliminary data.</text>
</comment>
<dbReference type="SMART" id="SM00387">
    <property type="entry name" value="HATPase_c"/>
    <property type="match status" value="1"/>
</dbReference>
<dbReference type="Gene3D" id="1.10.287.130">
    <property type="match status" value="1"/>
</dbReference>
<keyword evidence="8" id="KW-0547">Nucleotide-binding</keyword>
<dbReference type="InterPro" id="IPR031623">
    <property type="entry name" value="HisKA_4TM"/>
</dbReference>
<dbReference type="Proteomes" id="UP001595898">
    <property type="component" value="Unassembled WGS sequence"/>
</dbReference>
<evidence type="ECO:0000259" key="7">
    <source>
        <dbReference type="PROSITE" id="PS50109"/>
    </source>
</evidence>
<dbReference type="EC" id="2.7.13.3" evidence="2"/>